<protein>
    <submittedName>
        <fullName evidence="1">Uncharacterized protein</fullName>
    </submittedName>
</protein>
<organism evidence="1 2">
    <name type="scientific">Aspergillus tubingensis (strain CBS 134.48)</name>
    <dbReference type="NCBI Taxonomy" id="767770"/>
    <lineage>
        <taxon>Eukaryota</taxon>
        <taxon>Fungi</taxon>
        <taxon>Dikarya</taxon>
        <taxon>Ascomycota</taxon>
        <taxon>Pezizomycotina</taxon>
        <taxon>Eurotiomycetes</taxon>
        <taxon>Eurotiomycetidae</taxon>
        <taxon>Eurotiales</taxon>
        <taxon>Aspergillaceae</taxon>
        <taxon>Aspergillus</taxon>
        <taxon>Aspergillus subgen. Circumdati</taxon>
    </lineage>
</organism>
<name>A0A1L9N8H1_ASPTC</name>
<proteinExistence type="predicted"/>
<accession>A0A1L9N8H1</accession>
<dbReference type="EMBL" id="KV878198">
    <property type="protein sequence ID" value="OJI85404.1"/>
    <property type="molecule type" value="Genomic_DNA"/>
</dbReference>
<dbReference type="AlphaFoldDB" id="A0A1L9N8H1"/>
<evidence type="ECO:0000313" key="1">
    <source>
        <dbReference type="EMBL" id="OJI85404.1"/>
    </source>
</evidence>
<sequence>MCWGKGYCCAAARPLPSSSCLPCPALPFNSPSSLPPSLSLFSLPLSLILLPSLPLSLARSFPFRFTLTVPALRLPGLGLS</sequence>
<reference evidence="2" key="1">
    <citation type="journal article" date="2017" name="Genome Biol.">
        <title>Comparative genomics reveals high biological diversity and specific adaptations in the industrially and medically important fungal genus Aspergillus.</title>
        <authorList>
            <person name="de Vries R.P."/>
            <person name="Riley R."/>
            <person name="Wiebenga A."/>
            <person name="Aguilar-Osorio G."/>
            <person name="Amillis S."/>
            <person name="Uchima C.A."/>
            <person name="Anderluh G."/>
            <person name="Asadollahi M."/>
            <person name="Askin M."/>
            <person name="Barry K."/>
            <person name="Battaglia E."/>
            <person name="Bayram O."/>
            <person name="Benocci T."/>
            <person name="Braus-Stromeyer S.A."/>
            <person name="Caldana C."/>
            <person name="Canovas D."/>
            <person name="Cerqueira G.C."/>
            <person name="Chen F."/>
            <person name="Chen W."/>
            <person name="Choi C."/>
            <person name="Clum A."/>
            <person name="Dos Santos R.A."/>
            <person name="Damasio A.R."/>
            <person name="Diallinas G."/>
            <person name="Emri T."/>
            <person name="Fekete E."/>
            <person name="Flipphi M."/>
            <person name="Freyberg S."/>
            <person name="Gallo A."/>
            <person name="Gournas C."/>
            <person name="Habgood R."/>
            <person name="Hainaut M."/>
            <person name="Harispe M.L."/>
            <person name="Henrissat B."/>
            <person name="Hilden K.S."/>
            <person name="Hope R."/>
            <person name="Hossain A."/>
            <person name="Karabika E."/>
            <person name="Karaffa L."/>
            <person name="Karanyi Z."/>
            <person name="Krasevec N."/>
            <person name="Kuo A."/>
            <person name="Kusch H."/>
            <person name="LaButti K."/>
            <person name="Lagendijk E.L."/>
            <person name="Lapidus A."/>
            <person name="Levasseur A."/>
            <person name="Lindquist E."/>
            <person name="Lipzen A."/>
            <person name="Logrieco A.F."/>
            <person name="MacCabe A."/>
            <person name="Maekelae M.R."/>
            <person name="Malavazi I."/>
            <person name="Melin P."/>
            <person name="Meyer V."/>
            <person name="Mielnichuk N."/>
            <person name="Miskei M."/>
            <person name="Molnar A.P."/>
            <person name="Mule G."/>
            <person name="Ngan C.Y."/>
            <person name="Orejas M."/>
            <person name="Orosz E."/>
            <person name="Ouedraogo J.P."/>
            <person name="Overkamp K.M."/>
            <person name="Park H.-S."/>
            <person name="Perrone G."/>
            <person name="Piumi F."/>
            <person name="Punt P.J."/>
            <person name="Ram A.F."/>
            <person name="Ramon A."/>
            <person name="Rauscher S."/>
            <person name="Record E."/>
            <person name="Riano-Pachon D.M."/>
            <person name="Robert V."/>
            <person name="Roehrig J."/>
            <person name="Ruller R."/>
            <person name="Salamov A."/>
            <person name="Salih N.S."/>
            <person name="Samson R.A."/>
            <person name="Sandor E."/>
            <person name="Sanguinetti M."/>
            <person name="Schuetze T."/>
            <person name="Sepcic K."/>
            <person name="Shelest E."/>
            <person name="Sherlock G."/>
            <person name="Sophianopoulou V."/>
            <person name="Squina F.M."/>
            <person name="Sun H."/>
            <person name="Susca A."/>
            <person name="Todd R.B."/>
            <person name="Tsang A."/>
            <person name="Unkles S.E."/>
            <person name="van de Wiele N."/>
            <person name="van Rossen-Uffink D."/>
            <person name="Oliveira J.V."/>
            <person name="Vesth T.C."/>
            <person name="Visser J."/>
            <person name="Yu J.-H."/>
            <person name="Zhou M."/>
            <person name="Andersen M.R."/>
            <person name="Archer D.B."/>
            <person name="Baker S.E."/>
            <person name="Benoit I."/>
            <person name="Brakhage A.A."/>
            <person name="Braus G.H."/>
            <person name="Fischer R."/>
            <person name="Frisvad J.C."/>
            <person name="Goldman G.H."/>
            <person name="Houbraken J."/>
            <person name="Oakley B."/>
            <person name="Pocsi I."/>
            <person name="Scazzocchio C."/>
            <person name="Seiboth B."/>
            <person name="vanKuyk P.A."/>
            <person name="Wortman J."/>
            <person name="Dyer P.S."/>
            <person name="Grigoriev I.V."/>
        </authorList>
    </citation>
    <scope>NUCLEOTIDE SEQUENCE [LARGE SCALE GENOMIC DNA]</scope>
    <source>
        <strain evidence="2">CBS 134.48</strain>
    </source>
</reference>
<keyword evidence="2" id="KW-1185">Reference proteome</keyword>
<gene>
    <name evidence="1" type="ORF">ASPTUDRAFT_576146</name>
</gene>
<dbReference type="VEuPathDB" id="FungiDB:ASPTUDRAFT_576146"/>
<dbReference type="Proteomes" id="UP000184304">
    <property type="component" value="Unassembled WGS sequence"/>
</dbReference>
<evidence type="ECO:0000313" key="2">
    <source>
        <dbReference type="Proteomes" id="UP000184304"/>
    </source>
</evidence>